<dbReference type="EMBL" id="JAAABJ010000509">
    <property type="protein sequence ID" value="NAW51183.1"/>
    <property type="molecule type" value="Genomic_DNA"/>
</dbReference>
<dbReference type="AlphaFoldDB" id="A0A845PVL9"/>
<evidence type="ECO:0000313" key="1">
    <source>
        <dbReference type="EMBL" id="NAW51183.1"/>
    </source>
</evidence>
<organism evidence="1 2">
    <name type="scientific">Elizabethkingia argenteiflava</name>
    <dbReference type="NCBI Taxonomy" id="2681556"/>
    <lineage>
        <taxon>Bacteria</taxon>
        <taxon>Pseudomonadati</taxon>
        <taxon>Bacteroidota</taxon>
        <taxon>Flavobacteriia</taxon>
        <taxon>Flavobacteriales</taxon>
        <taxon>Weeksellaceae</taxon>
        <taxon>Elizabethkingia</taxon>
    </lineage>
</organism>
<proteinExistence type="predicted"/>
<keyword evidence="2" id="KW-1185">Reference proteome</keyword>
<protein>
    <submittedName>
        <fullName evidence="1">Uncharacterized protein</fullName>
    </submittedName>
</protein>
<comment type="caution">
    <text evidence="1">The sequence shown here is derived from an EMBL/GenBank/DDBJ whole genome shotgun (WGS) entry which is preliminary data.</text>
</comment>
<accession>A0A845PVL9</accession>
<evidence type="ECO:0000313" key="2">
    <source>
        <dbReference type="Proteomes" id="UP000553459"/>
    </source>
</evidence>
<gene>
    <name evidence="1" type="ORF">GNY06_07270</name>
</gene>
<sequence length="66" mass="7534">MLDLNDFQLDIVSYGGITTAEGKIFWPPHPSFAMSVLGSEEAEKHLLRVKIDDILDCFQRLNQKIK</sequence>
<name>A0A845PVL9_9FLAO</name>
<dbReference type="Proteomes" id="UP000553459">
    <property type="component" value="Unassembled WGS sequence"/>
</dbReference>
<reference evidence="1 2" key="1">
    <citation type="submission" date="2019-11" db="EMBL/GenBank/DDBJ databases">
        <title>Characterization of Elizabethkingia argenteiflava sp. nov., isolated from inner surface of Soybean Pods.</title>
        <authorList>
            <person name="Mo S."/>
        </authorList>
    </citation>
    <scope>NUCLEOTIDE SEQUENCE [LARGE SCALE GENOMIC DNA]</scope>
    <source>
        <strain evidence="1 2">YB22</strain>
    </source>
</reference>